<dbReference type="RefSeq" id="WP_092740730.1">
    <property type="nucleotide sequence ID" value="NZ_FNOV01000008.1"/>
</dbReference>
<dbReference type="SMART" id="SM00195">
    <property type="entry name" value="DSPc"/>
    <property type="match status" value="1"/>
</dbReference>
<feature type="transmembrane region" description="Helical" evidence="3">
    <location>
        <begin position="26"/>
        <end position="46"/>
    </location>
</feature>
<dbReference type="Pfam" id="PF00782">
    <property type="entry name" value="DSPc"/>
    <property type="match status" value="1"/>
</dbReference>
<feature type="transmembrane region" description="Helical" evidence="3">
    <location>
        <begin position="101"/>
        <end position="123"/>
    </location>
</feature>
<feature type="domain" description="Tyrosine specific protein phosphatases" evidence="4">
    <location>
        <begin position="373"/>
        <end position="441"/>
    </location>
</feature>
<sequence>MNTPFPAKSSPVPPVRQQHRPWRRALGWLLLLGPFFFLSYGLANWWTGQLGHVGSYVFGWEHRIPFWAWTIVPYMSLDAFYAGSLLLCATRAELDAHAKRLLSASVLSVLGFLLFPLQFSFARPTVDGFNGWLFEVLAGFDKPYNQAPSLHVSLALLVGLVYWHHSRGLLRGLLAAWFGLIVVSVFTTYQHHFIDGVAGAVVGVVCLYLFPDAPQAWRPVRAPADRPWRRKLAAGYGLGAALLLAAATLLGGGGWGLLWPAGALLLVGLAYAGLGASVFQKHDGRQRVAAQLLLAPYCLGAWISSRLLTRRQAPAAEVLPGLWLGRAPGRPDWPEPTYGAVLDLTAEFNLSSAARARPHQSVPLLDLVLPSQQELQRAVAALHELWPHRPVLVHCALGYSRSALVVAAWLLATGRAATPAEAVTHLRTARPQVHLTERHLAVLAAYQAISAVEPPPALS</sequence>
<dbReference type="InterPro" id="IPR020422">
    <property type="entry name" value="TYR_PHOSPHATASE_DUAL_dom"/>
</dbReference>
<dbReference type="STRING" id="651662.SAMN04488069_10865"/>
<feature type="transmembrane region" description="Helical" evidence="3">
    <location>
        <begin position="257"/>
        <end position="279"/>
    </location>
</feature>
<reference evidence="6" key="1">
    <citation type="submission" date="2016-10" db="EMBL/GenBank/DDBJ databases">
        <authorList>
            <person name="Varghese N."/>
            <person name="Submissions S."/>
        </authorList>
    </citation>
    <scope>NUCLEOTIDE SEQUENCE [LARGE SCALE GENOMIC DNA]</scope>
    <source>
        <strain evidence="6">CGMCC 1.8975</strain>
    </source>
</reference>
<organism evidence="5 6">
    <name type="scientific">Hymenobacter psychrophilus</name>
    <dbReference type="NCBI Taxonomy" id="651662"/>
    <lineage>
        <taxon>Bacteria</taxon>
        <taxon>Pseudomonadati</taxon>
        <taxon>Bacteroidota</taxon>
        <taxon>Cytophagia</taxon>
        <taxon>Cytophagales</taxon>
        <taxon>Hymenobacteraceae</taxon>
        <taxon>Hymenobacter</taxon>
    </lineage>
</organism>
<dbReference type="GO" id="GO:0016020">
    <property type="term" value="C:membrane"/>
    <property type="evidence" value="ECO:0007669"/>
    <property type="project" value="UniProtKB-SubCell"/>
</dbReference>
<keyword evidence="6" id="KW-1185">Reference proteome</keyword>
<keyword evidence="3" id="KW-1133">Transmembrane helix</keyword>
<dbReference type="PROSITE" id="PS00383">
    <property type="entry name" value="TYR_PHOSPHATASE_1"/>
    <property type="match status" value="1"/>
</dbReference>
<dbReference type="OrthoDB" id="256494at2"/>
<evidence type="ECO:0000256" key="1">
    <source>
        <dbReference type="ARBA" id="ARBA00022801"/>
    </source>
</evidence>
<dbReference type="CDD" id="cd03386">
    <property type="entry name" value="PAP2_Aur1_like"/>
    <property type="match status" value="1"/>
</dbReference>
<dbReference type="InterPro" id="IPR026841">
    <property type="entry name" value="Aur1/Ipt1"/>
</dbReference>
<feature type="transmembrane region" description="Helical" evidence="3">
    <location>
        <begin position="232"/>
        <end position="251"/>
    </location>
</feature>
<name>A0A1H3JI35_9BACT</name>
<evidence type="ECO:0000256" key="2">
    <source>
        <dbReference type="ARBA" id="ARBA00022912"/>
    </source>
</evidence>
<dbReference type="Gene3D" id="1.20.144.10">
    <property type="entry name" value="Phosphatidic acid phosphatase type 2/haloperoxidase"/>
    <property type="match status" value="1"/>
</dbReference>
<keyword evidence="2" id="KW-0904">Protein phosphatase</keyword>
<dbReference type="AlphaFoldDB" id="A0A1H3JI35"/>
<feature type="transmembrane region" description="Helical" evidence="3">
    <location>
        <begin position="143"/>
        <end position="162"/>
    </location>
</feature>
<dbReference type="Pfam" id="PF14378">
    <property type="entry name" value="PAP2_3"/>
    <property type="match status" value="1"/>
</dbReference>
<evidence type="ECO:0000313" key="5">
    <source>
        <dbReference type="EMBL" id="SDY38894.1"/>
    </source>
</evidence>
<dbReference type="InterPro" id="IPR000387">
    <property type="entry name" value="Tyr_Pase_dom"/>
</dbReference>
<feature type="transmembrane region" description="Helical" evidence="3">
    <location>
        <begin position="169"/>
        <end position="187"/>
    </location>
</feature>
<proteinExistence type="predicted"/>
<dbReference type="GO" id="GO:0004721">
    <property type="term" value="F:phosphoprotein phosphatase activity"/>
    <property type="evidence" value="ECO:0007669"/>
    <property type="project" value="UniProtKB-KW"/>
</dbReference>
<evidence type="ECO:0000313" key="6">
    <source>
        <dbReference type="Proteomes" id="UP000199249"/>
    </source>
</evidence>
<dbReference type="InterPro" id="IPR029021">
    <property type="entry name" value="Prot-tyrosine_phosphatase-like"/>
</dbReference>
<feature type="transmembrane region" description="Helical" evidence="3">
    <location>
        <begin position="193"/>
        <end position="211"/>
    </location>
</feature>
<dbReference type="PANTHER" id="PTHR47216:SF4">
    <property type="entry name" value="OS01G0859400 PROTEIN"/>
    <property type="match status" value="1"/>
</dbReference>
<dbReference type="InterPro" id="IPR016130">
    <property type="entry name" value="Tyr_Pase_AS"/>
</dbReference>
<dbReference type="InterPro" id="IPR000340">
    <property type="entry name" value="Dual-sp_phosphatase_cat-dom"/>
</dbReference>
<evidence type="ECO:0000259" key="4">
    <source>
        <dbReference type="PROSITE" id="PS50056"/>
    </source>
</evidence>
<dbReference type="EMBL" id="FNOV01000008">
    <property type="protein sequence ID" value="SDY38894.1"/>
    <property type="molecule type" value="Genomic_DNA"/>
</dbReference>
<keyword evidence="1" id="KW-0378">Hydrolase</keyword>
<accession>A0A1H3JI35</accession>
<feature type="transmembrane region" description="Helical" evidence="3">
    <location>
        <begin position="66"/>
        <end position="89"/>
    </location>
</feature>
<dbReference type="SUPFAM" id="SSF52799">
    <property type="entry name" value="(Phosphotyrosine protein) phosphatases II"/>
    <property type="match status" value="1"/>
</dbReference>
<protein>
    <submittedName>
        <fullName evidence="5">Protein-tyrosine phosphatase</fullName>
    </submittedName>
</protein>
<dbReference type="PROSITE" id="PS50056">
    <property type="entry name" value="TYR_PHOSPHATASE_2"/>
    <property type="match status" value="1"/>
</dbReference>
<gene>
    <name evidence="5" type="ORF">SAMN04488069_10865</name>
</gene>
<keyword evidence="3" id="KW-0472">Membrane</keyword>
<dbReference type="Proteomes" id="UP000199249">
    <property type="component" value="Unassembled WGS sequence"/>
</dbReference>
<dbReference type="Gene3D" id="3.90.190.10">
    <property type="entry name" value="Protein tyrosine phosphatase superfamily"/>
    <property type="match status" value="1"/>
</dbReference>
<keyword evidence="3" id="KW-0812">Transmembrane</keyword>
<dbReference type="PANTHER" id="PTHR47216">
    <property type="match status" value="1"/>
</dbReference>
<evidence type="ECO:0000256" key="3">
    <source>
        <dbReference type="SAM" id="Phobius"/>
    </source>
</evidence>